<accession>A0A4Q9LR61</accession>
<dbReference type="Proteomes" id="UP000292282">
    <property type="component" value="Unassembled WGS sequence"/>
</dbReference>
<gene>
    <name evidence="1" type="ORF">CWI38_2013p0010</name>
</gene>
<dbReference type="AlphaFoldDB" id="A0A4Q9LR61"/>
<reference evidence="1 2" key="1">
    <citation type="submission" date="2017-12" db="EMBL/GenBank/DDBJ databases">
        <authorList>
            <person name="Pombert J.-F."/>
            <person name="Haag K.L."/>
            <person name="Ebert D."/>
        </authorList>
    </citation>
    <scope>NUCLEOTIDE SEQUENCE [LARGE SCALE GENOMIC DNA]</scope>
    <source>
        <strain evidence="1">IL-G-3</strain>
    </source>
</reference>
<organism evidence="1 2">
    <name type="scientific">Hamiltosporidium tvaerminnensis</name>
    <dbReference type="NCBI Taxonomy" id="1176355"/>
    <lineage>
        <taxon>Eukaryota</taxon>
        <taxon>Fungi</taxon>
        <taxon>Fungi incertae sedis</taxon>
        <taxon>Microsporidia</taxon>
        <taxon>Dubosqiidae</taxon>
        <taxon>Hamiltosporidium</taxon>
    </lineage>
</organism>
<dbReference type="EMBL" id="PITK01002013">
    <property type="protein sequence ID" value="TBU10111.1"/>
    <property type="molecule type" value="Genomic_DNA"/>
</dbReference>
<sequence>MIKLGTIMAVRVSHYRYYDGKEVFTTNIVCSIENLENVNQLHNKFLYYKTTIEKRLPHKYKTYNFSYFQKFDLDDPKICRQHCIEKNLSGRQES</sequence>
<name>A0A4Q9LR61_9MICR</name>
<proteinExistence type="predicted"/>
<comment type="caution">
    <text evidence="1">The sequence shown here is derived from an EMBL/GenBank/DDBJ whole genome shotgun (WGS) entry which is preliminary data.</text>
</comment>
<dbReference type="VEuPathDB" id="MicrosporidiaDB:CWI38_2013p0010"/>
<keyword evidence="2" id="KW-1185">Reference proteome</keyword>
<evidence type="ECO:0000313" key="1">
    <source>
        <dbReference type="EMBL" id="TBU10111.1"/>
    </source>
</evidence>
<evidence type="ECO:0000313" key="2">
    <source>
        <dbReference type="Proteomes" id="UP000292282"/>
    </source>
</evidence>
<protein>
    <submittedName>
        <fullName evidence="1">Uncharacterized protein</fullName>
    </submittedName>
</protein>